<dbReference type="PROSITE" id="PS50850">
    <property type="entry name" value="MFS"/>
    <property type="match status" value="1"/>
</dbReference>
<comment type="caution">
    <text evidence="13">The sequence shown here is derived from an EMBL/GenBank/DDBJ whole genome shotgun (WGS) entry which is preliminary data.</text>
</comment>
<dbReference type="PROSITE" id="PS00216">
    <property type="entry name" value="SUGAR_TRANSPORT_1"/>
    <property type="match status" value="1"/>
</dbReference>
<dbReference type="InterPro" id="IPR005829">
    <property type="entry name" value="Sugar_transporter_CS"/>
</dbReference>
<gene>
    <name evidence="13" type="ORF">WJX73_006127</name>
</gene>
<dbReference type="Proteomes" id="UP001465755">
    <property type="component" value="Unassembled WGS sequence"/>
</dbReference>
<evidence type="ECO:0000256" key="1">
    <source>
        <dbReference type="ARBA" id="ARBA00004141"/>
    </source>
</evidence>
<feature type="region of interest" description="Disordered" evidence="10">
    <location>
        <begin position="552"/>
        <end position="590"/>
    </location>
</feature>
<dbReference type="InterPro" id="IPR020846">
    <property type="entry name" value="MFS_dom"/>
</dbReference>
<evidence type="ECO:0000256" key="10">
    <source>
        <dbReference type="SAM" id="MobiDB-lite"/>
    </source>
</evidence>
<dbReference type="InterPro" id="IPR005828">
    <property type="entry name" value="MFS_sugar_transport-like"/>
</dbReference>
<dbReference type="CDD" id="cd17361">
    <property type="entry name" value="MFS_STP"/>
    <property type="match status" value="1"/>
</dbReference>
<feature type="domain" description="Major facilitator superfamily (MFS) profile" evidence="12">
    <location>
        <begin position="25"/>
        <end position="475"/>
    </location>
</feature>
<dbReference type="PRINTS" id="PR00171">
    <property type="entry name" value="SUGRTRNSPORT"/>
</dbReference>
<organism evidence="13 14">
    <name type="scientific">Symbiochloris irregularis</name>
    <dbReference type="NCBI Taxonomy" id="706552"/>
    <lineage>
        <taxon>Eukaryota</taxon>
        <taxon>Viridiplantae</taxon>
        <taxon>Chlorophyta</taxon>
        <taxon>core chlorophytes</taxon>
        <taxon>Trebouxiophyceae</taxon>
        <taxon>Trebouxiales</taxon>
        <taxon>Trebouxiaceae</taxon>
        <taxon>Symbiochloris</taxon>
    </lineage>
</organism>
<dbReference type="SUPFAM" id="SSF103473">
    <property type="entry name" value="MFS general substrate transporter"/>
    <property type="match status" value="1"/>
</dbReference>
<dbReference type="GO" id="GO:0015145">
    <property type="term" value="F:monosaccharide transmembrane transporter activity"/>
    <property type="evidence" value="ECO:0007669"/>
    <property type="project" value="InterPro"/>
</dbReference>
<dbReference type="InterPro" id="IPR003663">
    <property type="entry name" value="Sugar/inositol_transpt"/>
</dbReference>
<feature type="transmembrane region" description="Helical" evidence="11">
    <location>
        <begin position="421"/>
        <end position="445"/>
    </location>
</feature>
<evidence type="ECO:0000256" key="6">
    <source>
        <dbReference type="ARBA" id="ARBA00022847"/>
    </source>
</evidence>
<evidence type="ECO:0000313" key="13">
    <source>
        <dbReference type="EMBL" id="KAK9802742.1"/>
    </source>
</evidence>
<evidence type="ECO:0000256" key="11">
    <source>
        <dbReference type="SAM" id="Phobius"/>
    </source>
</evidence>
<dbReference type="NCBIfam" id="TIGR00879">
    <property type="entry name" value="SP"/>
    <property type="match status" value="1"/>
</dbReference>
<sequence length="590" mass="66246">MAGAVAAGGNEYGFEARWTWTVFFCCLSASAGGALFGYDNGVMGGVQAMDGFLRKFLPSVIDNPDYGNHSNLYCTYNNQILQLMTSSLFLAGTVCEVTGTTAFLSRYHGRKRVMMYSGLAFMIAAILLATSFNIAQIFVGRVLQGIAISFASVSVPIYNSEMAPPAYRGRLNQLFQLVLTFFIWVAQLINLIIFAVKATRWGWRFSLGFAFVPSFILFLGGVFLPDSPNSLLERGYPEQARKNLEYVRGTPNVDKEFAALSEAADLAKQVKHPWVNIFSRKYRPQLILSASATLFQQWTGINILIFYAPQIFNSFNATQIISLVAALILGSCNHLSTYVSFWTADKFGRRALFLQAGVQMAIALIIIAVSLKTISNPSKSIWEAWYVLGFTCLFDMAYAWSYGPLAWLYPTEIQPLDTRSAGLAVASCMNLLFSFVIGQSFLTMLCSLKEWTFMFFAGCVIVMTIFVYFFYVETKNVPIEECPFLFWDHWFWKRYARSGVGFQEKLVVHKKMQQAEETGEPLRLPKGMEKVHEEVLFEIKQYGHILSPEEADEMQKAGTLKSSDDDKPGSTEMAQMSKGEFDKSTKDLTQ</sequence>
<dbReference type="InterPro" id="IPR036259">
    <property type="entry name" value="MFS_trans_sf"/>
</dbReference>
<dbReference type="Gene3D" id="1.20.1250.20">
    <property type="entry name" value="MFS general substrate transporter like domains"/>
    <property type="match status" value="1"/>
</dbReference>
<keyword evidence="14" id="KW-1185">Reference proteome</keyword>
<dbReference type="GO" id="GO:0016020">
    <property type="term" value="C:membrane"/>
    <property type="evidence" value="ECO:0007669"/>
    <property type="project" value="UniProtKB-SubCell"/>
</dbReference>
<evidence type="ECO:0000256" key="4">
    <source>
        <dbReference type="ARBA" id="ARBA00022597"/>
    </source>
</evidence>
<keyword evidence="5 11" id="KW-0812">Transmembrane</keyword>
<feature type="compositionally biased region" description="Basic and acidic residues" evidence="10">
    <location>
        <begin position="579"/>
        <end position="590"/>
    </location>
</feature>
<keyword evidence="4" id="KW-0762">Sugar transport</keyword>
<comment type="subcellular location">
    <subcellularLocation>
        <location evidence="1">Membrane</location>
        <topology evidence="1">Multi-pass membrane protein</topology>
    </subcellularLocation>
</comment>
<evidence type="ECO:0000256" key="3">
    <source>
        <dbReference type="ARBA" id="ARBA00022448"/>
    </source>
</evidence>
<evidence type="ECO:0000256" key="5">
    <source>
        <dbReference type="ARBA" id="ARBA00022692"/>
    </source>
</evidence>
<feature type="transmembrane region" description="Helical" evidence="11">
    <location>
        <begin position="171"/>
        <end position="195"/>
    </location>
</feature>
<feature type="transmembrane region" description="Helical" evidence="11">
    <location>
        <begin position="320"/>
        <end position="339"/>
    </location>
</feature>
<dbReference type="InterPro" id="IPR044778">
    <property type="entry name" value="MFS_STP/MST-like_plant"/>
</dbReference>
<dbReference type="Pfam" id="PF00083">
    <property type="entry name" value="Sugar_tr"/>
    <property type="match status" value="1"/>
</dbReference>
<evidence type="ECO:0000313" key="14">
    <source>
        <dbReference type="Proteomes" id="UP001465755"/>
    </source>
</evidence>
<evidence type="ECO:0000256" key="7">
    <source>
        <dbReference type="ARBA" id="ARBA00022989"/>
    </source>
</evidence>
<dbReference type="GO" id="GO:0015293">
    <property type="term" value="F:symporter activity"/>
    <property type="evidence" value="ECO:0007669"/>
    <property type="project" value="UniProtKB-KW"/>
</dbReference>
<evidence type="ECO:0000256" key="9">
    <source>
        <dbReference type="RuleBase" id="RU003346"/>
    </source>
</evidence>
<feature type="transmembrane region" description="Helical" evidence="11">
    <location>
        <begin position="286"/>
        <end position="308"/>
    </location>
</feature>
<evidence type="ECO:0000259" key="12">
    <source>
        <dbReference type="PROSITE" id="PS50850"/>
    </source>
</evidence>
<evidence type="ECO:0000256" key="2">
    <source>
        <dbReference type="ARBA" id="ARBA00010992"/>
    </source>
</evidence>
<comment type="similarity">
    <text evidence="2 9">Belongs to the major facilitator superfamily. Sugar transporter (TC 2.A.1.1) family.</text>
</comment>
<dbReference type="EMBL" id="JALJOQ010000068">
    <property type="protein sequence ID" value="KAK9802742.1"/>
    <property type="molecule type" value="Genomic_DNA"/>
</dbReference>
<keyword evidence="8 11" id="KW-0472">Membrane</keyword>
<name>A0AAW1P061_9CHLO</name>
<keyword evidence="7 11" id="KW-1133">Transmembrane helix</keyword>
<dbReference type="PANTHER" id="PTHR23500:SF357">
    <property type="entry name" value="IP12678P"/>
    <property type="match status" value="1"/>
</dbReference>
<dbReference type="PANTHER" id="PTHR23500">
    <property type="entry name" value="SOLUTE CARRIER FAMILY 2, FACILITATED GLUCOSE TRANSPORTER"/>
    <property type="match status" value="1"/>
</dbReference>
<protein>
    <recommendedName>
        <fullName evidence="12">Major facilitator superfamily (MFS) profile domain-containing protein</fullName>
    </recommendedName>
</protein>
<keyword evidence="6" id="KW-0769">Symport</keyword>
<feature type="transmembrane region" description="Helical" evidence="11">
    <location>
        <begin position="201"/>
        <end position="224"/>
    </location>
</feature>
<feature type="transmembrane region" description="Helical" evidence="11">
    <location>
        <begin position="18"/>
        <end position="38"/>
    </location>
</feature>
<dbReference type="AlphaFoldDB" id="A0AAW1P061"/>
<evidence type="ECO:0000256" key="8">
    <source>
        <dbReference type="ARBA" id="ARBA00023136"/>
    </source>
</evidence>
<feature type="transmembrane region" description="Helical" evidence="11">
    <location>
        <begin position="384"/>
        <end position="409"/>
    </location>
</feature>
<proteinExistence type="inferred from homology"/>
<accession>A0AAW1P061</accession>
<reference evidence="13 14" key="1">
    <citation type="journal article" date="2024" name="Nat. Commun.">
        <title>Phylogenomics reveals the evolutionary origins of lichenization in chlorophyte algae.</title>
        <authorList>
            <person name="Puginier C."/>
            <person name="Libourel C."/>
            <person name="Otte J."/>
            <person name="Skaloud P."/>
            <person name="Haon M."/>
            <person name="Grisel S."/>
            <person name="Petersen M."/>
            <person name="Berrin J.G."/>
            <person name="Delaux P.M."/>
            <person name="Dal Grande F."/>
            <person name="Keller J."/>
        </authorList>
    </citation>
    <scope>NUCLEOTIDE SEQUENCE [LARGE SCALE GENOMIC DNA]</scope>
    <source>
        <strain evidence="13 14">SAG 2036</strain>
    </source>
</reference>
<feature type="transmembrane region" description="Helical" evidence="11">
    <location>
        <begin position="351"/>
        <end position="372"/>
    </location>
</feature>
<keyword evidence="3 9" id="KW-0813">Transport</keyword>
<feature type="transmembrane region" description="Helical" evidence="11">
    <location>
        <begin position="451"/>
        <end position="471"/>
    </location>
</feature>
<dbReference type="InterPro" id="IPR045262">
    <property type="entry name" value="STP/PLT_plant"/>
</dbReference>
<feature type="transmembrane region" description="Helical" evidence="11">
    <location>
        <begin position="113"/>
        <end position="132"/>
    </location>
</feature>